<evidence type="ECO:0000256" key="2">
    <source>
        <dbReference type="ARBA" id="ARBA00009142"/>
    </source>
</evidence>
<dbReference type="GO" id="GO:0005886">
    <property type="term" value="C:plasma membrane"/>
    <property type="evidence" value="ECO:0007669"/>
    <property type="project" value="UniProtKB-SubCell"/>
</dbReference>
<dbReference type="PANTHER" id="PTHR43701:SF2">
    <property type="entry name" value="MEMBRANE TRANSPORTER PROTEIN YJNA-RELATED"/>
    <property type="match status" value="1"/>
</dbReference>
<dbReference type="AlphaFoldDB" id="A0A542YGJ5"/>
<feature type="transmembrane region" description="Helical" evidence="6">
    <location>
        <begin position="100"/>
        <end position="120"/>
    </location>
</feature>
<feature type="transmembrane region" description="Helical" evidence="6">
    <location>
        <begin position="47"/>
        <end position="65"/>
    </location>
</feature>
<keyword evidence="6" id="KW-1003">Cell membrane</keyword>
<proteinExistence type="inferred from homology"/>
<dbReference type="Pfam" id="PF01925">
    <property type="entry name" value="TauE"/>
    <property type="match status" value="2"/>
</dbReference>
<accession>A0A542YGJ5</accession>
<evidence type="ECO:0000256" key="1">
    <source>
        <dbReference type="ARBA" id="ARBA00004141"/>
    </source>
</evidence>
<evidence type="ECO:0000256" key="4">
    <source>
        <dbReference type="ARBA" id="ARBA00022989"/>
    </source>
</evidence>
<keyword evidence="4 6" id="KW-1133">Transmembrane helix</keyword>
<organism evidence="7 8">
    <name type="scientific">Homoserinimonas aerilata</name>
    <dbReference type="NCBI Taxonomy" id="1162970"/>
    <lineage>
        <taxon>Bacteria</taxon>
        <taxon>Bacillati</taxon>
        <taxon>Actinomycetota</taxon>
        <taxon>Actinomycetes</taxon>
        <taxon>Micrococcales</taxon>
        <taxon>Microbacteriaceae</taxon>
        <taxon>Homoserinimonas</taxon>
    </lineage>
</organism>
<keyword evidence="8" id="KW-1185">Reference proteome</keyword>
<keyword evidence="5 6" id="KW-0472">Membrane</keyword>
<dbReference type="InterPro" id="IPR051598">
    <property type="entry name" value="TSUP/Inactive_protease-like"/>
</dbReference>
<feature type="transmembrane region" description="Helical" evidence="6">
    <location>
        <begin position="204"/>
        <end position="225"/>
    </location>
</feature>
<dbReference type="PANTHER" id="PTHR43701">
    <property type="entry name" value="MEMBRANE TRANSPORTER PROTEIN MJ0441-RELATED"/>
    <property type="match status" value="1"/>
</dbReference>
<feature type="transmembrane region" description="Helical" evidence="6">
    <location>
        <begin position="172"/>
        <end position="192"/>
    </location>
</feature>
<feature type="transmembrane region" description="Helical" evidence="6">
    <location>
        <begin position="231"/>
        <end position="250"/>
    </location>
</feature>
<evidence type="ECO:0000313" key="7">
    <source>
        <dbReference type="EMBL" id="TQL47213.1"/>
    </source>
</evidence>
<comment type="similarity">
    <text evidence="2 6">Belongs to the 4-toluene sulfonate uptake permease (TSUP) (TC 2.A.102) family.</text>
</comment>
<name>A0A542YGJ5_9MICO</name>
<dbReference type="InterPro" id="IPR002781">
    <property type="entry name" value="TM_pro_TauE-like"/>
</dbReference>
<dbReference type="EMBL" id="VFOM01000001">
    <property type="protein sequence ID" value="TQL47213.1"/>
    <property type="molecule type" value="Genomic_DNA"/>
</dbReference>
<gene>
    <name evidence="7" type="ORF">FB562_0265</name>
</gene>
<dbReference type="RefSeq" id="WP_141879493.1">
    <property type="nucleotide sequence ID" value="NZ_VFOM01000001.1"/>
</dbReference>
<evidence type="ECO:0000256" key="3">
    <source>
        <dbReference type="ARBA" id="ARBA00022692"/>
    </source>
</evidence>
<comment type="subcellular location">
    <subcellularLocation>
        <location evidence="6">Cell membrane</location>
        <topology evidence="6">Multi-pass membrane protein</topology>
    </subcellularLocation>
    <subcellularLocation>
        <location evidence="1">Membrane</location>
        <topology evidence="1">Multi-pass membrane protein</topology>
    </subcellularLocation>
</comment>
<reference evidence="7 8" key="1">
    <citation type="submission" date="2019-06" db="EMBL/GenBank/DDBJ databases">
        <title>Sequencing the genomes of 1000 actinobacteria strains.</title>
        <authorList>
            <person name="Klenk H.-P."/>
        </authorList>
    </citation>
    <scope>NUCLEOTIDE SEQUENCE [LARGE SCALE GENOMIC DNA]</scope>
    <source>
        <strain evidence="7 8">DSM 26477</strain>
    </source>
</reference>
<evidence type="ECO:0000313" key="8">
    <source>
        <dbReference type="Proteomes" id="UP000317998"/>
    </source>
</evidence>
<keyword evidence="3 6" id="KW-0812">Transmembrane</keyword>
<feature type="transmembrane region" description="Helical" evidence="6">
    <location>
        <begin position="72"/>
        <end position="94"/>
    </location>
</feature>
<evidence type="ECO:0000256" key="6">
    <source>
        <dbReference type="RuleBase" id="RU363041"/>
    </source>
</evidence>
<feature type="transmembrane region" description="Helical" evidence="6">
    <location>
        <begin position="132"/>
        <end position="160"/>
    </location>
</feature>
<sequence>MNRRIVILGLIGLIVGFFSGLFGVGGGIILVPLLVLSLHYQQRQASGVSLAAVLPSAVAGMIGYASRGEVDWVAGLVLAAGAVCGSLLGTWLLHRLPQKLLRWMFIVFLIAVAIRMLFLVPDRGAELEFTPLIIGGLLLLGLVTGILSGLLGIGGGVVVVPALMLLFGVGDLVAKGTSLLMMIPTAITGTLANARRGNVDLRTSAIIGLLAIPASFGGVAVAAIIPPQLGSILFALLLAYSIGQLTWTALRERRRE</sequence>
<dbReference type="OrthoDB" id="3700425at2"/>
<feature type="transmembrane region" description="Helical" evidence="6">
    <location>
        <begin position="7"/>
        <end position="35"/>
    </location>
</feature>
<evidence type="ECO:0000256" key="5">
    <source>
        <dbReference type="ARBA" id="ARBA00023136"/>
    </source>
</evidence>
<dbReference type="Proteomes" id="UP000317998">
    <property type="component" value="Unassembled WGS sequence"/>
</dbReference>
<protein>
    <recommendedName>
        <fullName evidence="6">Probable membrane transporter protein</fullName>
    </recommendedName>
</protein>
<comment type="caution">
    <text evidence="7">The sequence shown here is derived from an EMBL/GenBank/DDBJ whole genome shotgun (WGS) entry which is preliminary data.</text>
</comment>